<gene>
    <name evidence="1" type="ORF">MGMO_74c00140</name>
</gene>
<dbReference type="AlphaFoldDB" id="V5C0T6"/>
<protein>
    <submittedName>
        <fullName evidence="1">Uncharacterized protein</fullName>
    </submittedName>
</protein>
<accession>V5C0T6</accession>
<name>V5C0T6_9GAMM</name>
<keyword evidence="2" id="KW-1185">Reference proteome</keyword>
<sequence>MDPLPVFKSTFLESIVFAVKKRSKAIKNKVTSYSVERVIEKNDNKNYEKIELEFKTQMNRMLLRFYFWDDRIAWIDIRQPSKNGWIFEWSVEGRIGASDPKEIFHSIEQSIEITNSISEVSKREALDRLWSSILLSGPRPFT</sequence>
<proteinExistence type="predicted"/>
<dbReference type="EMBL" id="AYLO01000071">
    <property type="protein sequence ID" value="ESS72062.1"/>
    <property type="molecule type" value="Genomic_DNA"/>
</dbReference>
<reference evidence="1 2" key="1">
    <citation type="journal article" date="2013" name="Genome Announc.">
        <title>Draft Genome Sequence of the Methanotrophic Gammaproteobacterium Methyloglobulus morosus DSM 22980 Strain KoM1.</title>
        <authorList>
            <person name="Poehlein A."/>
            <person name="Deutzmann J.S."/>
            <person name="Daniel R."/>
            <person name="Simeonova D.D."/>
        </authorList>
    </citation>
    <scope>NUCLEOTIDE SEQUENCE [LARGE SCALE GENOMIC DNA]</scope>
    <source>
        <strain evidence="1 2">KoM1</strain>
    </source>
</reference>
<dbReference type="Proteomes" id="UP000017842">
    <property type="component" value="Unassembled WGS sequence"/>
</dbReference>
<evidence type="ECO:0000313" key="1">
    <source>
        <dbReference type="EMBL" id="ESS72062.1"/>
    </source>
</evidence>
<evidence type="ECO:0000313" key="2">
    <source>
        <dbReference type="Proteomes" id="UP000017842"/>
    </source>
</evidence>
<dbReference type="RefSeq" id="WP_023494910.1">
    <property type="nucleotide sequence ID" value="NZ_AYLO01000071.1"/>
</dbReference>
<organism evidence="1 2">
    <name type="scientific">Methyloglobulus morosus KoM1</name>
    <dbReference type="NCBI Taxonomy" id="1116472"/>
    <lineage>
        <taxon>Bacteria</taxon>
        <taxon>Pseudomonadati</taxon>
        <taxon>Pseudomonadota</taxon>
        <taxon>Gammaproteobacteria</taxon>
        <taxon>Methylococcales</taxon>
        <taxon>Methylococcaceae</taxon>
        <taxon>Methyloglobulus</taxon>
    </lineage>
</organism>
<comment type="caution">
    <text evidence="1">The sequence shown here is derived from an EMBL/GenBank/DDBJ whole genome shotgun (WGS) entry which is preliminary data.</text>
</comment>